<feature type="region of interest" description="Disordered" evidence="1">
    <location>
        <begin position="114"/>
        <end position="134"/>
    </location>
</feature>
<feature type="domain" description="NUMOD4" evidence="2">
    <location>
        <begin position="3"/>
        <end position="57"/>
    </location>
</feature>
<gene>
    <name evidence="5" type="ORF">DWW27_17995</name>
    <name evidence="4" type="ORF">DXC16_00575</name>
</gene>
<dbReference type="AlphaFoldDB" id="A0A3E4X1J6"/>
<protein>
    <recommendedName>
        <fullName evidence="8">HNH endonuclease</fullName>
    </recommendedName>
</protein>
<evidence type="ECO:0000259" key="2">
    <source>
        <dbReference type="Pfam" id="PF07463"/>
    </source>
</evidence>
<dbReference type="SUPFAM" id="SSF54060">
    <property type="entry name" value="His-Me finger endonucleases"/>
    <property type="match status" value="1"/>
</dbReference>
<dbReference type="SMART" id="SM00497">
    <property type="entry name" value="IENR1"/>
    <property type="match status" value="1"/>
</dbReference>
<organism evidence="4 6">
    <name type="scientific">Phocaeicola vulgatus</name>
    <name type="common">Bacteroides vulgatus</name>
    <dbReference type="NCBI Taxonomy" id="821"/>
    <lineage>
        <taxon>Bacteria</taxon>
        <taxon>Pseudomonadati</taxon>
        <taxon>Bacteroidota</taxon>
        <taxon>Bacteroidia</taxon>
        <taxon>Bacteroidales</taxon>
        <taxon>Bacteroidaceae</taxon>
        <taxon>Phocaeicola</taxon>
    </lineage>
</organism>
<name>A0A3E4X1J6_PHOVU</name>
<dbReference type="Gene3D" id="1.10.10.10">
    <property type="entry name" value="Winged helix-like DNA-binding domain superfamily/Winged helix DNA-binding domain"/>
    <property type="match status" value="1"/>
</dbReference>
<evidence type="ECO:0000313" key="5">
    <source>
        <dbReference type="EMBL" id="RGV04911.1"/>
    </source>
</evidence>
<evidence type="ECO:0000256" key="1">
    <source>
        <dbReference type="SAM" id="MobiDB-lite"/>
    </source>
</evidence>
<sequence>MDEIWKDIEGYEGLYQVSNLGRVKALPKYCFNGSVDWLMKEHILKPLKIHSYTYVCLYKNKKYKRKAIHRLVALAFIPNPSNKPDIDHINAIKDDNRAVNLHWVTKTGNMNNPLTRKKISESKKGTPQPKGIDNKRSRTILQYTLDGKFIKEWHGSKEIARAFNGCNSFILKCCRGIYHQAYGYIWKFKEGD</sequence>
<evidence type="ECO:0008006" key="8">
    <source>
        <dbReference type="Google" id="ProtNLM"/>
    </source>
</evidence>
<dbReference type="Pfam" id="PF13392">
    <property type="entry name" value="HNH_3"/>
    <property type="match status" value="1"/>
</dbReference>
<dbReference type="InterPro" id="IPR036388">
    <property type="entry name" value="WH-like_DNA-bd_sf"/>
</dbReference>
<dbReference type="Proteomes" id="UP000261003">
    <property type="component" value="Unassembled WGS sequence"/>
</dbReference>
<proteinExistence type="predicted"/>
<feature type="domain" description="HNH nuclease" evidence="3">
    <location>
        <begin position="66"/>
        <end position="110"/>
    </location>
</feature>
<dbReference type="InterPro" id="IPR003647">
    <property type="entry name" value="Intron_nuc_1_rpt"/>
</dbReference>
<evidence type="ECO:0000313" key="6">
    <source>
        <dbReference type="Proteomes" id="UP000261003"/>
    </source>
</evidence>
<dbReference type="EMBL" id="QSTG01000001">
    <property type="protein sequence ID" value="RGM48429.1"/>
    <property type="molecule type" value="Genomic_DNA"/>
</dbReference>
<dbReference type="InterPro" id="IPR010902">
    <property type="entry name" value="NUMOD4"/>
</dbReference>
<evidence type="ECO:0000313" key="7">
    <source>
        <dbReference type="Proteomes" id="UP000285379"/>
    </source>
</evidence>
<accession>A0A3E4X1J6</accession>
<dbReference type="EMBL" id="QRYT01000053">
    <property type="protein sequence ID" value="RGV04911.1"/>
    <property type="molecule type" value="Genomic_DNA"/>
</dbReference>
<comment type="caution">
    <text evidence="4">The sequence shown here is derived from an EMBL/GenBank/DDBJ whole genome shotgun (WGS) entry which is preliminary data.</text>
</comment>
<reference evidence="6 7" key="1">
    <citation type="submission" date="2018-08" db="EMBL/GenBank/DDBJ databases">
        <title>A genome reference for cultivated species of the human gut microbiota.</title>
        <authorList>
            <person name="Zou Y."/>
            <person name="Xue W."/>
            <person name="Luo G."/>
        </authorList>
    </citation>
    <scope>NUCLEOTIDE SEQUENCE [LARGE SCALE GENOMIC DNA]</scope>
    <source>
        <strain evidence="5 7">AF14-8</strain>
        <strain evidence="4 6">OM08-13BH</strain>
    </source>
</reference>
<dbReference type="Proteomes" id="UP000285379">
    <property type="component" value="Unassembled WGS sequence"/>
</dbReference>
<dbReference type="RefSeq" id="WP_005846989.1">
    <property type="nucleotide sequence ID" value="NZ_JABDSB010000038.1"/>
</dbReference>
<dbReference type="GO" id="GO:0016788">
    <property type="term" value="F:hydrolase activity, acting on ester bonds"/>
    <property type="evidence" value="ECO:0007669"/>
    <property type="project" value="InterPro"/>
</dbReference>
<evidence type="ECO:0000259" key="3">
    <source>
        <dbReference type="Pfam" id="PF13392"/>
    </source>
</evidence>
<dbReference type="Gene3D" id="3.90.75.20">
    <property type="match status" value="1"/>
</dbReference>
<dbReference type="Pfam" id="PF07463">
    <property type="entry name" value="NUMOD4"/>
    <property type="match status" value="1"/>
</dbReference>
<evidence type="ECO:0000313" key="4">
    <source>
        <dbReference type="EMBL" id="RGM48429.1"/>
    </source>
</evidence>
<dbReference type="InterPro" id="IPR003615">
    <property type="entry name" value="HNH_nuc"/>
</dbReference>
<dbReference type="InterPro" id="IPR044925">
    <property type="entry name" value="His-Me_finger_sf"/>
</dbReference>